<dbReference type="AlphaFoldDB" id="A0A4Y2AQX7"/>
<keyword evidence="2" id="KW-1185">Reference proteome</keyword>
<name>A0A4Y2AQX7_ARAVE</name>
<gene>
    <name evidence="1" type="ORF">AVEN_252511_1</name>
</gene>
<organism evidence="1 2">
    <name type="scientific">Araneus ventricosus</name>
    <name type="common">Orbweaver spider</name>
    <name type="synonym">Epeira ventricosa</name>
    <dbReference type="NCBI Taxonomy" id="182803"/>
    <lineage>
        <taxon>Eukaryota</taxon>
        <taxon>Metazoa</taxon>
        <taxon>Ecdysozoa</taxon>
        <taxon>Arthropoda</taxon>
        <taxon>Chelicerata</taxon>
        <taxon>Arachnida</taxon>
        <taxon>Araneae</taxon>
        <taxon>Araneomorphae</taxon>
        <taxon>Entelegynae</taxon>
        <taxon>Araneoidea</taxon>
        <taxon>Araneidae</taxon>
        <taxon>Araneus</taxon>
    </lineage>
</organism>
<reference evidence="1 2" key="1">
    <citation type="journal article" date="2019" name="Sci. Rep.">
        <title>Orb-weaving spider Araneus ventricosus genome elucidates the spidroin gene catalogue.</title>
        <authorList>
            <person name="Kono N."/>
            <person name="Nakamura H."/>
            <person name="Ohtoshi R."/>
            <person name="Moran D.A.P."/>
            <person name="Shinohara A."/>
            <person name="Yoshida Y."/>
            <person name="Fujiwara M."/>
            <person name="Mori M."/>
            <person name="Tomita M."/>
            <person name="Arakawa K."/>
        </authorList>
    </citation>
    <scope>NUCLEOTIDE SEQUENCE [LARGE SCALE GENOMIC DNA]</scope>
</reference>
<dbReference type="EMBL" id="BGPR01000028">
    <property type="protein sequence ID" value="GBL82352.1"/>
    <property type="molecule type" value="Genomic_DNA"/>
</dbReference>
<accession>A0A4Y2AQX7</accession>
<dbReference type="OrthoDB" id="10566449at2759"/>
<evidence type="ECO:0000313" key="2">
    <source>
        <dbReference type="Proteomes" id="UP000499080"/>
    </source>
</evidence>
<proteinExistence type="predicted"/>
<dbReference type="Proteomes" id="UP000499080">
    <property type="component" value="Unassembled WGS sequence"/>
</dbReference>
<evidence type="ECO:0000313" key="1">
    <source>
        <dbReference type="EMBL" id="GBL82352.1"/>
    </source>
</evidence>
<comment type="caution">
    <text evidence="1">The sequence shown here is derived from an EMBL/GenBank/DDBJ whole genome shotgun (WGS) entry which is preliminary data.</text>
</comment>
<protein>
    <submittedName>
        <fullName evidence="1">Uncharacterized protein</fullName>
    </submittedName>
</protein>
<sequence>MCSNHRTILLAEGLSLQEYQEHGAECYPSDLAEMLAFMVDIVLQETPQPKSRVTSSKQYGSTIKVRKTTHTILCQVKGCSWDSVGFSAASSTIAGVSVLRQKWASITRMFHGQVTQPPFEQGTQVQKLYKPLNSSHAIGAQA</sequence>